<dbReference type="KEGG" id="dru:Desru_0334"/>
<accession>F6DPF8</accession>
<gene>
    <name evidence="1" type="ordered locus">Desru_0334</name>
</gene>
<dbReference type="Proteomes" id="UP000009234">
    <property type="component" value="Chromosome"/>
</dbReference>
<evidence type="ECO:0000313" key="1">
    <source>
        <dbReference type="EMBL" id="AEG58631.1"/>
    </source>
</evidence>
<reference evidence="2" key="1">
    <citation type="submission" date="2011-05" db="EMBL/GenBank/DDBJ databases">
        <title>Complete sequence of Desulfotomaculum ruminis DSM 2154.</title>
        <authorList>
            <person name="Lucas S."/>
            <person name="Copeland A."/>
            <person name="Lapidus A."/>
            <person name="Cheng J.-F."/>
            <person name="Goodwin L."/>
            <person name="Pitluck S."/>
            <person name="Lu M."/>
            <person name="Detter J.C."/>
            <person name="Han C."/>
            <person name="Tapia R."/>
            <person name="Land M."/>
            <person name="Hauser L."/>
            <person name="Kyrpides N."/>
            <person name="Ivanova N."/>
            <person name="Mikhailova N."/>
            <person name="Pagani I."/>
            <person name="Stams A.J.M."/>
            <person name="Plugge C.M."/>
            <person name="Muyzer G."/>
            <person name="Kuever J."/>
            <person name="Parshina S.N."/>
            <person name="Ivanova A.E."/>
            <person name="Nazina T.N."/>
            <person name="Brambilla E."/>
            <person name="Spring S."/>
            <person name="Klenk H.-P."/>
            <person name="Woyke T."/>
        </authorList>
    </citation>
    <scope>NUCLEOTIDE SEQUENCE [LARGE SCALE GENOMIC DNA]</scope>
    <source>
        <strain evidence="2">ATCC 23193 / DSM 2154 / NCIB 8452 / DL</strain>
    </source>
</reference>
<keyword evidence="2" id="KW-1185">Reference proteome</keyword>
<proteinExistence type="predicted"/>
<reference evidence="1 2" key="2">
    <citation type="journal article" date="2012" name="Stand. Genomic Sci.">
        <title>Complete genome sequence of the sulfate-reducing firmicute Desulfotomaculum ruminis type strain (DL(T)).</title>
        <authorList>
            <person name="Spring S."/>
            <person name="Visser M."/>
            <person name="Lu M."/>
            <person name="Copeland A."/>
            <person name="Lapidus A."/>
            <person name="Lucas S."/>
            <person name="Cheng J.F."/>
            <person name="Han C."/>
            <person name="Tapia R."/>
            <person name="Goodwin L.A."/>
            <person name="Pitluck S."/>
            <person name="Ivanova N."/>
            <person name="Land M."/>
            <person name="Hauser L."/>
            <person name="Larimer F."/>
            <person name="Rohde M."/>
            <person name="Goker M."/>
            <person name="Detter J.C."/>
            <person name="Kyrpides N.C."/>
            <person name="Woyke T."/>
            <person name="Schaap P.J."/>
            <person name="Plugge C.M."/>
            <person name="Muyzer G."/>
            <person name="Kuever J."/>
            <person name="Pereira I.A."/>
            <person name="Parshina S.N."/>
            <person name="Bernier-Latmani R."/>
            <person name="Stams A.J."/>
            <person name="Klenk H.P."/>
        </authorList>
    </citation>
    <scope>NUCLEOTIDE SEQUENCE [LARGE SCALE GENOMIC DNA]</scope>
    <source>
        <strain evidence="2">ATCC 23193 / DSM 2154 / NCIB 8452 / DL</strain>
    </source>
</reference>
<dbReference type="AlphaFoldDB" id="F6DPF8"/>
<name>F6DPF8_DESRL</name>
<dbReference type="HOGENOM" id="CLU_2914995_0_0_9"/>
<sequence length="61" mass="7097">MTTLLKTLERTQNGMSAFLDFLVATKKSRKADNGTEYKEYIFMAIFKINLLDTYTIELNLK</sequence>
<protein>
    <submittedName>
        <fullName evidence="1">Uncharacterized protein</fullName>
    </submittedName>
</protein>
<dbReference type="EMBL" id="CP002780">
    <property type="protein sequence ID" value="AEG58631.1"/>
    <property type="molecule type" value="Genomic_DNA"/>
</dbReference>
<organism evidence="1 2">
    <name type="scientific">Desulforamulus ruminis (strain ATCC 23193 / DSM 2154 / NCIMB 8452 / DL)</name>
    <name type="common">Desulfotomaculum ruminis</name>
    <dbReference type="NCBI Taxonomy" id="696281"/>
    <lineage>
        <taxon>Bacteria</taxon>
        <taxon>Bacillati</taxon>
        <taxon>Bacillota</taxon>
        <taxon>Clostridia</taxon>
        <taxon>Eubacteriales</taxon>
        <taxon>Peptococcaceae</taxon>
        <taxon>Desulforamulus</taxon>
    </lineage>
</organism>
<evidence type="ECO:0000313" key="2">
    <source>
        <dbReference type="Proteomes" id="UP000009234"/>
    </source>
</evidence>